<feature type="transmembrane region" description="Helical" evidence="6">
    <location>
        <begin position="106"/>
        <end position="127"/>
    </location>
</feature>
<comment type="subcellular location">
    <subcellularLocation>
        <location evidence="1">Membrane</location>
        <topology evidence="1">Multi-pass membrane protein</topology>
    </subcellularLocation>
</comment>
<feature type="transmembrane region" description="Helical" evidence="6">
    <location>
        <begin position="139"/>
        <end position="162"/>
    </location>
</feature>
<evidence type="ECO:0000313" key="8">
    <source>
        <dbReference type="EMBL" id="ORY09575.1"/>
    </source>
</evidence>
<dbReference type="EMBL" id="MCFA01000084">
    <property type="protein sequence ID" value="ORY09575.1"/>
    <property type="molecule type" value="Genomic_DNA"/>
</dbReference>
<dbReference type="Pfam" id="PF20684">
    <property type="entry name" value="Fung_rhodopsin"/>
    <property type="match status" value="1"/>
</dbReference>
<keyword evidence="3 6" id="KW-1133">Transmembrane helix</keyword>
<keyword evidence="4 6" id="KW-0472">Membrane</keyword>
<evidence type="ECO:0000256" key="3">
    <source>
        <dbReference type="ARBA" id="ARBA00022989"/>
    </source>
</evidence>
<feature type="transmembrane region" description="Helical" evidence="6">
    <location>
        <begin position="20"/>
        <end position="42"/>
    </location>
</feature>
<evidence type="ECO:0000259" key="7">
    <source>
        <dbReference type="Pfam" id="PF20684"/>
    </source>
</evidence>
<keyword evidence="2 6" id="KW-0812">Transmembrane</keyword>
<keyword evidence="9" id="KW-1185">Reference proteome</keyword>
<sequence>MSSNGPPKMPPGNPFDDRGPGLRAFIIVMMIVSIISVLLRFWSRTLMTKESRGIPRIWWDDWLALSALPLILASGVVMLDMIRLGLGKHTWVIPPTELLPIMNRLFAVYFLYNSGLTFAKASGLVFYQRVFSAPTMYKWFSRSLTVMHAINFGPYIGNIYLIM</sequence>
<evidence type="ECO:0000256" key="5">
    <source>
        <dbReference type="ARBA" id="ARBA00038359"/>
    </source>
</evidence>
<dbReference type="PANTHER" id="PTHR33048:SF47">
    <property type="entry name" value="INTEGRAL MEMBRANE PROTEIN-RELATED"/>
    <property type="match status" value="1"/>
</dbReference>
<gene>
    <name evidence="8" type="ORF">BCR34DRAFT_602706</name>
</gene>
<comment type="similarity">
    <text evidence="5">Belongs to the SAT4 family.</text>
</comment>
<evidence type="ECO:0000256" key="6">
    <source>
        <dbReference type="SAM" id="Phobius"/>
    </source>
</evidence>
<evidence type="ECO:0000256" key="4">
    <source>
        <dbReference type="ARBA" id="ARBA00023136"/>
    </source>
</evidence>
<evidence type="ECO:0000313" key="9">
    <source>
        <dbReference type="Proteomes" id="UP000193144"/>
    </source>
</evidence>
<feature type="transmembrane region" description="Helical" evidence="6">
    <location>
        <begin position="62"/>
        <end position="86"/>
    </location>
</feature>
<protein>
    <recommendedName>
        <fullName evidence="7">Rhodopsin domain-containing protein</fullName>
    </recommendedName>
</protein>
<accession>A0A1Y1ZIB7</accession>
<dbReference type="OrthoDB" id="3934549at2759"/>
<dbReference type="AlphaFoldDB" id="A0A1Y1ZIB7"/>
<evidence type="ECO:0000256" key="1">
    <source>
        <dbReference type="ARBA" id="ARBA00004141"/>
    </source>
</evidence>
<comment type="caution">
    <text evidence="8">The sequence shown here is derived from an EMBL/GenBank/DDBJ whole genome shotgun (WGS) entry which is preliminary data.</text>
</comment>
<name>A0A1Y1ZIB7_9PLEO</name>
<dbReference type="InterPro" id="IPR049326">
    <property type="entry name" value="Rhodopsin_dom_fungi"/>
</dbReference>
<dbReference type="InterPro" id="IPR052337">
    <property type="entry name" value="SAT4-like"/>
</dbReference>
<dbReference type="Proteomes" id="UP000193144">
    <property type="component" value="Unassembled WGS sequence"/>
</dbReference>
<dbReference type="STRING" id="1231657.A0A1Y1ZIB7"/>
<dbReference type="GO" id="GO:0016020">
    <property type="term" value="C:membrane"/>
    <property type="evidence" value="ECO:0007669"/>
    <property type="project" value="UniProtKB-SubCell"/>
</dbReference>
<reference evidence="8 9" key="1">
    <citation type="submission" date="2016-07" db="EMBL/GenBank/DDBJ databases">
        <title>Pervasive Adenine N6-methylation of Active Genes in Fungi.</title>
        <authorList>
            <consortium name="DOE Joint Genome Institute"/>
            <person name="Mondo S.J."/>
            <person name="Dannebaum R.O."/>
            <person name="Kuo R.C."/>
            <person name="Labutti K."/>
            <person name="Haridas S."/>
            <person name="Kuo A."/>
            <person name="Salamov A."/>
            <person name="Ahrendt S.R."/>
            <person name="Lipzen A."/>
            <person name="Sullivan W."/>
            <person name="Andreopoulos W.B."/>
            <person name="Clum A."/>
            <person name="Lindquist E."/>
            <person name="Daum C."/>
            <person name="Ramamoorthy G.K."/>
            <person name="Gryganskyi A."/>
            <person name="Culley D."/>
            <person name="Magnuson J.K."/>
            <person name="James T.Y."/>
            <person name="O'Malley M.A."/>
            <person name="Stajich J.E."/>
            <person name="Spatafora J.W."/>
            <person name="Visel A."/>
            <person name="Grigoriev I.V."/>
        </authorList>
    </citation>
    <scope>NUCLEOTIDE SEQUENCE [LARGE SCALE GENOMIC DNA]</scope>
    <source>
        <strain evidence="8 9">CBS 115471</strain>
    </source>
</reference>
<dbReference type="PANTHER" id="PTHR33048">
    <property type="entry name" value="PTH11-LIKE INTEGRAL MEMBRANE PROTEIN (AFU_ORTHOLOGUE AFUA_5G11245)"/>
    <property type="match status" value="1"/>
</dbReference>
<feature type="domain" description="Rhodopsin" evidence="7">
    <location>
        <begin position="39"/>
        <end position="151"/>
    </location>
</feature>
<evidence type="ECO:0000256" key="2">
    <source>
        <dbReference type="ARBA" id="ARBA00022692"/>
    </source>
</evidence>
<organism evidence="8 9">
    <name type="scientific">Clohesyomyces aquaticus</name>
    <dbReference type="NCBI Taxonomy" id="1231657"/>
    <lineage>
        <taxon>Eukaryota</taxon>
        <taxon>Fungi</taxon>
        <taxon>Dikarya</taxon>
        <taxon>Ascomycota</taxon>
        <taxon>Pezizomycotina</taxon>
        <taxon>Dothideomycetes</taxon>
        <taxon>Pleosporomycetidae</taxon>
        <taxon>Pleosporales</taxon>
        <taxon>Lindgomycetaceae</taxon>
        <taxon>Clohesyomyces</taxon>
    </lineage>
</organism>
<proteinExistence type="inferred from homology"/>